<evidence type="ECO:0000256" key="1">
    <source>
        <dbReference type="SAM" id="SignalP"/>
    </source>
</evidence>
<evidence type="ECO:0000313" key="3">
    <source>
        <dbReference type="Proteomes" id="UP000478064"/>
    </source>
</evidence>
<name>A0A6L5HNC7_9PSED</name>
<feature type="signal peptide" evidence="1">
    <location>
        <begin position="1"/>
        <end position="25"/>
    </location>
</feature>
<proteinExistence type="predicted"/>
<protein>
    <submittedName>
        <fullName evidence="2">Uncharacterized protein</fullName>
    </submittedName>
</protein>
<comment type="caution">
    <text evidence="2">The sequence shown here is derived from an EMBL/GenBank/DDBJ whole genome shotgun (WGS) entry which is preliminary data.</text>
</comment>
<gene>
    <name evidence="2" type="ORF">GHO27_01870</name>
</gene>
<accession>A0A6L5HNC7</accession>
<feature type="chain" id="PRO_5026953493" evidence="1">
    <location>
        <begin position="26"/>
        <end position="586"/>
    </location>
</feature>
<dbReference type="EMBL" id="WIVU01000002">
    <property type="protein sequence ID" value="MQU04427.1"/>
    <property type="molecule type" value="Genomic_DNA"/>
</dbReference>
<dbReference type="AlphaFoldDB" id="A0A6L5HNC7"/>
<evidence type="ECO:0000313" key="2">
    <source>
        <dbReference type="EMBL" id="MQU04427.1"/>
    </source>
</evidence>
<keyword evidence="1" id="KW-0732">Signal</keyword>
<sequence length="586" mass="63223">MITTKAYLNALAIILLLAFAQNSLAWSSKPPSSGYHPELAGQSTCSYQQGYNHYFYDSERIGDHGYTGFVDGFSIWGDGSGGANTGLGIDGSGFYDTGSNKYYIGPLAATGTQREPGHDGGNYTVYYYSICSVSSGPVFSYTTTQDQNATCPADRPSGYLVQRRTYDVWSDGSTRNYGAWYTVADYCSAIRSSIQSQSRSYGCPSGQSGQIVQTRTYEIWTDGSVRNYSVWNVSGNTCVSAPMTADPTQRRELCAEGYTGVITYHWVVYYTNDSYSAYDADGKLITYVLSTPHQQELLLSNTCTLVPSQGIATVPGHETETCDKYYNVVKGTYLGDVVKYGNYVSSYDSSKKQTNTVFNVTSIDVTQCVADPEKTYSTESIYAVCDAGLSGQITKTRTVATAPNGSKTYPLGTDYTVTGNTCAGTSADSAPAKIAFSTKTSLIENLSLTSSMLSDSSYSAKIVDMLKSQTIKSGETHRLNLVVNDLSSGKYNATNVTKVVKAFKAAVGNGAEFKISLPRSADKYVGNGGIQNGKGFSVTGSELKGNQLTVKYMESAVKKTLEMPVEKTVDIQLFNGDLSGVTFSQE</sequence>
<dbReference type="Proteomes" id="UP000478064">
    <property type="component" value="Unassembled WGS sequence"/>
</dbReference>
<reference evidence="2 3" key="1">
    <citation type="submission" date="2019-10" db="EMBL/GenBank/DDBJ databases">
        <title>Evaluation of single-gene subtyping targets for Pseudomonas.</title>
        <authorList>
            <person name="Reichler S.J."/>
            <person name="Orsi R.H."/>
            <person name="Wiedmann M."/>
            <person name="Martin N.H."/>
            <person name="Murphy S.I."/>
        </authorList>
    </citation>
    <scope>NUCLEOTIDE SEQUENCE [LARGE SCALE GENOMIC DNA]</scope>
    <source>
        <strain evidence="2 3">FSL R10-1637</strain>
    </source>
</reference>
<dbReference type="RefSeq" id="WP_153372315.1">
    <property type="nucleotide sequence ID" value="NZ_WIVU01000002.1"/>
</dbReference>
<organism evidence="2 3">
    <name type="scientific">Pseudomonas helleri</name>
    <dbReference type="NCBI Taxonomy" id="1608996"/>
    <lineage>
        <taxon>Bacteria</taxon>
        <taxon>Pseudomonadati</taxon>
        <taxon>Pseudomonadota</taxon>
        <taxon>Gammaproteobacteria</taxon>
        <taxon>Pseudomonadales</taxon>
        <taxon>Pseudomonadaceae</taxon>
        <taxon>Pseudomonas</taxon>
    </lineage>
</organism>